<dbReference type="Pfam" id="PF12937">
    <property type="entry name" value="F-box-like"/>
    <property type="match status" value="1"/>
</dbReference>
<dbReference type="PANTHER" id="PTHR45982:SF3">
    <property type="entry name" value="F-BOX PROTEIN POF9"/>
    <property type="match status" value="1"/>
</dbReference>
<evidence type="ECO:0000313" key="4">
    <source>
        <dbReference type="EMBL" id="WOO77121.1"/>
    </source>
</evidence>
<dbReference type="InterPro" id="IPR000408">
    <property type="entry name" value="Reg_chr_condens"/>
</dbReference>
<evidence type="ECO:0000256" key="1">
    <source>
        <dbReference type="PROSITE-ProRule" id="PRU00235"/>
    </source>
</evidence>
<proteinExistence type="predicted"/>
<dbReference type="InterPro" id="IPR036047">
    <property type="entry name" value="F-box-like_dom_sf"/>
</dbReference>
<dbReference type="SUPFAM" id="SSF50985">
    <property type="entry name" value="RCC1/BLIP-II"/>
    <property type="match status" value="1"/>
</dbReference>
<evidence type="ECO:0000256" key="2">
    <source>
        <dbReference type="SAM" id="MobiDB-lite"/>
    </source>
</evidence>
<feature type="compositionally biased region" description="Basic and acidic residues" evidence="2">
    <location>
        <begin position="379"/>
        <end position="402"/>
    </location>
</feature>
<feature type="region of interest" description="Disordered" evidence="2">
    <location>
        <begin position="162"/>
        <end position="194"/>
    </location>
</feature>
<dbReference type="GO" id="GO:0005737">
    <property type="term" value="C:cytoplasm"/>
    <property type="evidence" value="ECO:0007669"/>
    <property type="project" value="TreeGrafter"/>
</dbReference>
<dbReference type="GO" id="GO:0005085">
    <property type="term" value="F:guanyl-nucleotide exchange factor activity"/>
    <property type="evidence" value="ECO:0007669"/>
    <property type="project" value="TreeGrafter"/>
</dbReference>
<dbReference type="Gene3D" id="2.130.10.30">
    <property type="entry name" value="Regulator of chromosome condensation 1/beta-lactamase-inhibitor protein II"/>
    <property type="match status" value="2"/>
</dbReference>
<dbReference type="SUPFAM" id="SSF81383">
    <property type="entry name" value="F-box domain"/>
    <property type="match status" value="1"/>
</dbReference>
<dbReference type="PANTHER" id="PTHR45982">
    <property type="entry name" value="REGULATOR OF CHROMOSOME CONDENSATION"/>
    <property type="match status" value="1"/>
</dbReference>
<protein>
    <recommendedName>
        <fullName evidence="3">F-box domain-containing protein</fullName>
    </recommendedName>
</protein>
<evidence type="ECO:0000259" key="3">
    <source>
        <dbReference type="Pfam" id="PF12937"/>
    </source>
</evidence>
<gene>
    <name evidence="4" type="ORF">LOC62_01G000712</name>
</gene>
<name>A0AAF0Y3T2_9TREE</name>
<dbReference type="Proteomes" id="UP000827549">
    <property type="component" value="Chromosome 1"/>
</dbReference>
<reference evidence="4" key="1">
    <citation type="submission" date="2023-10" db="EMBL/GenBank/DDBJ databases">
        <authorList>
            <person name="Noh H."/>
        </authorList>
    </citation>
    <scope>NUCLEOTIDE SEQUENCE</scope>
    <source>
        <strain evidence="4">DUCC4014</strain>
    </source>
</reference>
<dbReference type="RefSeq" id="XP_062623153.1">
    <property type="nucleotide sequence ID" value="XM_062767169.1"/>
</dbReference>
<organism evidence="4 5">
    <name type="scientific">Vanrija pseudolonga</name>
    <dbReference type="NCBI Taxonomy" id="143232"/>
    <lineage>
        <taxon>Eukaryota</taxon>
        <taxon>Fungi</taxon>
        <taxon>Dikarya</taxon>
        <taxon>Basidiomycota</taxon>
        <taxon>Agaricomycotina</taxon>
        <taxon>Tremellomycetes</taxon>
        <taxon>Trichosporonales</taxon>
        <taxon>Trichosporonaceae</taxon>
        <taxon>Vanrija</taxon>
    </lineage>
</organism>
<feature type="region of interest" description="Disordered" evidence="2">
    <location>
        <begin position="378"/>
        <end position="402"/>
    </location>
</feature>
<sequence>MSANEQDQPAAEAQPEPTSLLSLPPEVLVDVLLPNLGLQDLNSLGLVNKELHALTNDPVLWRVKTARDFSYRAEALSLAAPKRSGAPTEATSDWFKRVYVGLRRPRVYVWGENSNSRLGDLNHAPERTNRWARYVDTPMDITDTFEPGHRGRQWGARQAELDERLSRHSPPRSPAHSRSSTPGSDHSPDRRPRPVRLIDLQAGGWSFAARDIRGGVWVWGQLNGQGNGRFMGAQSWENEYYEVSEPARIPLPCRAEAIAQGRNHLLVLDTDNLIWELLAWGKAYHHTAPALTAPSQTGASAPGRQPHIVQVAAGWAHSAALTSSGDVNVWFPFTHEYESVCTPQNELHGPLGVDEDDLSRALRWGTVGDVVLTLPPIPERPRWSPEDDRVVPGREPVPDDDHKLRSELEDRWDQWEAAQSDKALAAAQRVVKISCGHNFLLALKGSGEVWIIQTTPEGIASARWLYLPFFSSPSINHITAQHETIASYSTPSDASATSAVLVARLENFTPATPHTLRPVSLPALDGKAVIQVVAGDWHYAALTAQGELYTWGEGGRGQLGLGEVGLNGGQPTPLRVQFPKDGERDAFVFAITAAGMHTGALVLGGKKRVAGPEPIVAGAGWPSNAQAEGVDPGVAGRGRFDHMFRIGFAGRGMRYGGGGFSGRGFGGGGPLAPGGQ</sequence>
<dbReference type="GeneID" id="87803970"/>
<dbReference type="InterPro" id="IPR009091">
    <property type="entry name" value="RCC1/BLIP-II"/>
</dbReference>
<dbReference type="AlphaFoldDB" id="A0AAF0Y3T2"/>
<feature type="repeat" description="RCC1" evidence="1">
    <location>
        <begin position="546"/>
        <end position="604"/>
    </location>
</feature>
<dbReference type="EMBL" id="CP086714">
    <property type="protein sequence ID" value="WOO77121.1"/>
    <property type="molecule type" value="Genomic_DNA"/>
</dbReference>
<feature type="domain" description="F-box" evidence="3">
    <location>
        <begin position="21"/>
        <end position="62"/>
    </location>
</feature>
<dbReference type="PROSITE" id="PS50012">
    <property type="entry name" value="RCC1_3"/>
    <property type="match status" value="1"/>
</dbReference>
<dbReference type="InterPro" id="IPR051553">
    <property type="entry name" value="Ran_GTPase-activating"/>
</dbReference>
<accession>A0AAF0Y3T2</accession>
<dbReference type="Pfam" id="PF13540">
    <property type="entry name" value="RCC1_2"/>
    <property type="match status" value="2"/>
</dbReference>
<evidence type="ECO:0000313" key="5">
    <source>
        <dbReference type="Proteomes" id="UP000827549"/>
    </source>
</evidence>
<keyword evidence="5" id="KW-1185">Reference proteome</keyword>
<dbReference type="InterPro" id="IPR001810">
    <property type="entry name" value="F-box_dom"/>
</dbReference>